<keyword evidence="1" id="KW-0175">Coiled coil</keyword>
<evidence type="ECO:0008006" key="4">
    <source>
        <dbReference type="Google" id="ProtNLM"/>
    </source>
</evidence>
<dbReference type="Gene3D" id="1.25.40.10">
    <property type="entry name" value="Tetratricopeptide repeat domain"/>
    <property type="match status" value="1"/>
</dbReference>
<sequence length="549" mass="60365">MFITQLTEPHAVLSWSWLIHDGCAAAPRSGATELLRALRQCSQVYRAVECRWLLCTWLLAISGAILCSSAKQLDPLFGFNLFGCVFSLQARRALRARLPKQAHHVEDGTVSPSPPDRVIAAPREKEAAATPAAEALQARIQSNVVHVPGDGWCFFYTVSKYFKGGTNWDRSAAAEIYLQAIEWLLAAQHGPQADAVATACVPFNADELRLHEHFLRQQPTAVETAALNTTEVVLLSKLHALLPQPAMLDSIHHASAGVELWALTQQFEFECLIWGSQENVNYWVRSMDCLTDQEAHAKLQHHSPVLELVHAQAEPQPAKMPNVAWKGSGAQRRLACPVAWQLSQRRQLGTKQLRARSKGNAKAPLPWEDLSRAATVSKQAKEAAHDVGDVQAEAAALCVIAQIHVFNGRPQSEILETLEDAMALAVEAEDGRTEATALLLKAEIHLQAEELQEALNAARQAELLLGRMDDEAASAKVEEILNKLRGFEFRVDEAPVAPAYRSYGYDPRMALPLVSGPDPAVVKATIQEVTKKMVGKEDDLEADMPLMDL</sequence>
<evidence type="ECO:0000313" key="2">
    <source>
        <dbReference type="EMBL" id="CAK9082872.1"/>
    </source>
</evidence>
<gene>
    <name evidence="2" type="ORF">CCMP2556_LOCUS40453</name>
</gene>
<keyword evidence="3" id="KW-1185">Reference proteome</keyword>
<evidence type="ECO:0000256" key="1">
    <source>
        <dbReference type="SAM" id="Coils"/>
    </source>
</evidence>
<reference evidence="2 3" key="1">
    <citation type="submission" date="2024-02" db="EMBL/GenBank/DDBJ databases">
        <authorList>
            <person name="Chen Y."/>
            <person name="Shah S."/>
            <person name="Dougan E. K."/>
            <person name="Thang M."/>
            <person name="Chan C."/>
        </authorList>
    </citation>
    <scope>NUCLEOTIDE SEQUENCE [LARGE SCALE GENOMIC DNA]</scope>
</reference>
<accession>A0ABP0Q3N9</accession>
<name>A0ABP0Q3N9_9DINO</name>
<dbReference type="InterPro" id="IPR011990">
    <property type="entry name" value="TPR-like_helical_dom_sf"/>
</dbReference>
<dbReference type="Proteomes" id="UP001642484">
    <property type="component" value="Unassembled WGS sequence"/>
</dbReference>
<protein>
    <recommendedName>
        <fullName evidence="4">Ubiquitinyl hydrolase 1</fullName>
    </recommendedName>
</protein>
<feature type="coiled-coil region" evidence="1">
    <location>
        <begin position="441"/>
        <end position="471"/>
    </location>
</feature>
<organism evidence="2 3">
    <name type="scientific">Durusdinium trenchii</name>
    <dbReference type="NCBI Taxonomy" id="1381693"/>
    <lineage>
        <taxon>Eukaryota</taxon>
        <taxon>Sar</taxon>
        <taxon>Alveolata</taxon>
        <taxon>Dinophyceae</taxon>
        <taxon>Suessiales</taxon>
        <taxon>Symbiodiniaceae</taxon>
        <taxon>Durusdinium</taxon>
    </lineage>
</organism>
<feature type="non-terminal residue" evidence="2">
    <location>
        <position position="549"/>
    </location>
</feature>
<proteinExistence type="predicted"/>
<dbReference type="EMBL" id="CAXAMN010023973">
    <property type="protein sequence ID" value="CAK9082872.1"/>
    <property type="molecule type" value="Genomic_DNA"/>
</dbReference>
<feature type="non-terminal residue" evidence="2">
    <location>
        <position position="1"/>
    </location>
</feature>
<evidence type="ECO:0000313" key="3">
    <source>
        <dbReference type="Proteomes" id="UP001642484"/>
    </source>
</evidence>
<comment type="caution">
    <text evidence="2">The sequence shown here is derived from an EMBL/GenBank/DDBJ whole genome shotgun (WGS) entry which is preliminary data.</text>
</comment>